<evidence type="ECO:0008006" key="5">
    <source>
        <dbReference type="Google" id="ProtNLM"/>
    </source>
</evidence>
<keyword evidence="2" id="KW-0325">Glycoprotein</keyword>
<reference evidence="3" key="1">
    <citation type="submission" date="2024-04" db="UniProtKB">
        <authorList>
            <consortium name="EnsemblMetazoa"/>
        </authorList>
    </citation>
    <scope>IDENTIFICATION</scope>
    <source>
        <strain evidence="3">EBRO</strain>
    </source>
</reference>
<dbReference type="Pfam" id="PF03227">
    <property type="entry name" value="GILT"/>
    <property type="match status" value="1"/>
</dbReference>
<evidence type="ECO:0000313" key="3">
    <source>
        <dbReference type="EnsemblMetazoa" id="ENSAATROPP001133"/>
    </source>
</evidence>
<dbReference type="InterPro" id="IPR004911">
    <property type="entry name" value="Interferon-induced_GILT"/>
</dbReference>
<dbReference type="Proteomes" id="UP000075880">
    <property type="component" value="Unassembled WGS sequence"/>
</dbReference>
<dbReference type="GO" id="GO:0016671">
    <property type="term" value="F:oxidoreductase activity, acting on a sulfur group of donors, disulfide as acceptor"/>
    <property type="evidence" value="ECO:0007669"/>
    <property type="project" value="InterPro"/>
</dbReference>
<dbReference type="EnsemblMetazoa" id="ENSAATROPT001185">
    <property type="protein sequence ID" value="ENSAATROPP001133"/>
    <property type="gene ID" value="ENSAATROPG000943"/>
</dbReference>
<sequence length="292" mass="32829">MARKVETSSGALSLLRRFQRKGAPSSRPQRTWLDLEDRRELEAVPLLAKMLYKSFLLLSVFAVVCYGQSRVPVYVYYESLCPDSARFVNEQLYPVASSKEFKKYLDLNLVPFGKSSYTTQGSDVMFTCHHGENECYGNKVHACAIQHIQGNSYQPELTRENLTLEYVNCLMSRAQLKDGAFPGRLCAEDVKIEQWEQIKECANSTEGSVLLKKHGDTTNRLQLPLKSVPTVAFKQTYDEELQKLSVSSFRHALCKNLTPQPVECLDLPGSASTTSAFGAMVTAAVFLITRLF</sequence>
<accession>A0AAG5CRD3</accession>
<comment type="similarity">
    <text evidence="1">Belongs to the GILT family.</text>
</comment>
<dbReference type="PANTHER" id="PTHR13234">
    <property type="entry name" value="GAMMA-INTERFERON INDUCIBLE LYSOSOMAL THIOL REDUCTASE GILT"/>
    <property type="match status" value="1"/>
</dbReference>
<protein>
    <recommendedName>
        <fullName evidence="5">Gamma-interferon inducible lysosomal thiol reductase</fullName>
    </recommendedName>
</protein>
<evidence type="ECO:0000256" key="2">
    <source>
        <dbReference type="ARBA" id="ARBA00023180"/>
    </source>
</evidence>
<name>A0AAG5CRD3_ANOAO</name>
<evidence type="ECO:0000256" key="1">
    <source>
        <dbReference type="ARBA" id="ARBA00005679"/>
    </source>
</evidence>
<organism evidence="3 4">
    <name type="scientific">Anopheles atroparvus</name>
    <name type="common">European mosquito</name>
    <dbReference type="NCBI Taxonomy" id="41427"/>
    <lineage>
        <taxon>Eukaryota</taxon>
        <taxon>Metazoa</taxon>
        <taxon>Ecdysozoa</taxon>
        <taxon>Arthropoda</taxon>
        <taxon>Hexapoda</taxon>
        <taxon>Insecta</taxon>
        <taxon>Pterygota</taxon>
        <taxon>Neoptera</taxon>
        <taxon>Endopterygota</taxon>
        <taxon>Diptera</taxon>
        <taxon>Nematocera</taxon>
        <taxon>Culicoidea</taxon>
        <taxon>Culicidae</taxon>
        <taxon>Anophelinae</taxon>
        <taxon>Anopheles</taxon>
    </lineage>
</organism>
<dbReference type="AlphaFoldDB" id="A0AAG5CRD3"/>
<dbReference type="PANTHER" id="PTHR13234:SF69">
    <property type="entry name" value="GILT-LIKE PROTEIN 1"/>
    <property type="match status" value="1"/>
</dbReference>
<keyword evidence="4" id="KW-1185">Reference proteome</keyword>
<evidence type="ECO:0000313" key="4">
    <source>
        <dbReference type="Proteomes" id="UP000075880"/>
    </source>
</evidence>
<proteinExistence type="inferred from homology"/>